<protein>
    <submittedName>
        <fullName evidence="3">AMP-binding protein</fullName>
    </submittedName>
</protein>
<evidence type="ECO:0000313" key="3">
    <source>
        <dbReference type="EMBL" id="MBO8196563.1"/>
    </source>
</evidence>
<feature type="domain" description="AMP-dependent synthetase/ligase" evidence="2">
    <location>
        <begin position="9"/>
        <end position="146"/>
    </location>
</feature>
<dbReference type="PANTHER" id="PTHR43767:SF1">
    <property type="entry name" value="NONRIBOSOMAL PEPTIDE SYNTHASE PES1 (EUROFUNG)-RELATED"/>
    <property type="match status" value="1"/>
</dbReference>
<feature type="compositionally biased region" description="Polar residues" evidence="1">
    <location>
        <begin position="129"/>
        <end position="140"/>
    </location>
</feature>
<feature type="compositionally biased region" description="Basic and acidic residues" evidence="1">
    <location>
        <begin position="141"/>
        <end position="159"/>
    </location>
</feature>
<feature type="non-terminal residue" evidence="3">
    <location>
        <position position="159"/>
    </location>
</feature>
<feature type="region of interest" description="Disordered" evidence="1">
    <location>
        <begin position="127"/>
        <end position="159"/>
    </location>
</feature>
<keyword evidence="4" id="KW-1185">Reference proteome</keyword>
<dbReference type="PANTHER" id="PTHR43767">
    <property type="entry name" value="LONG-CHAIN-FATTY-ACID--COA LIGASE"/>
    <property type="match status" value="1"/>
</dbReference>
<evidence type="ECO:0000313" key="4">
    <source>
        <dbReference type="Proteomes" id="UP001519064"/>
    </source>
</evidence>
<dbReference type="EMBL" id="JADKMA010000344">
    <property type="protein sequence ID" value="MBO8196563.1"/>
    <property type="molecule type" value="Genomic_DNA"/>
</dbReference>
<gene>
    <name evidence="3" type="ORF">ITI46_33770</name>
</gene>
<dbReference type="InterPro" id="IPR042099">
    <property type="entry name" value="ANL_N_sf"/>
</dbReference>
<reference evidence="3 4" key="1">
    <citation type="submission" date="2020-11" db="EMBL/GenBank/DDBJ databases">
        <title>Streptomyces spirodelae sp. nov., isolated from duckweed.</title>
        <authorList>
            <person name="Saimee Y."/>
            <person name="Duangmal K."/>
        </authorList>
    </citation>
    <scope>NUCLEOTIDE SEQUENCE [LARGE SCALE GENOMIC DNA]</scope>
    <source>
        <strain evidence="3 4">S16-07</strain>
    </source>
</reference>
<dbReference type="InterPro" id="IPR000873">
    <property type="entry name" value="AMP-dep_synth/lig_dom"/>
</dbReference>
<dbReference type="Pfam" id="PF00501">
    <property type="entry name" value="AMP-binding"/>
    <property type="match status" value="1"/>
</dbReference>
<evidence type="ECO:0000259" key="2">
    <source>
        <dbReference type="Pfam" id="PF00501"/>
    </source>
</evidence>
<proteinExistence type="predicted"/>
<dbReference type="InterPro" id="IPR050237">
    <property type="entry name" value="ATP-dep_AMP-bd_enzyme"/>
</dbReference>
<dbReference type="Gene3D" id="3.40.50.12780">
    <property type="entry name" value="N-terminal domain of ligase-like"/>
    <property type="match status" value="1"/>
</dbReference>
<accession>A0ABS3XMC8</accession>
<dbReference type="Proteomes" id="UP001519064">
    <property type="component" value="Unassembled WGS sequence"/>
</dbReference>
<organism evidence="3 4">
    <name type="scientific">Streptomyces oryzae</name>
    <dbReference type="NCBI Taxonomy" id="1434886"/>
    <lineage>
        <taxon>Bacteria</taxon>
        <taxon>Bacillati</taxon>
        <taxon>Actinomycetota</taxon>
        <taxon>Actinomycetes</taxon>
        <taxon>Kitasatosporales</taxon>
        <taxon>Streptomycetaceae</taxon>
        <taxon>Streptomyces</taxon>
    </lineage>
</organism>
<name>A0ABS3XMC8_9ACTN</name>
<comment type="caution">
    <text evidence="3">The sequence shown here is derived from an EMBL/GenBank/DDBJ whole genome shotgun (WGS) entry which is preliminary data.</text>
</comment>
<dbReference type="SUPFAM" id="SSF56801">
    <property type="entry name" value="Acetyl-CoA synthetase-like"/>
    <property type="match status" value="1"/>
</dbReference>
<sequence>MYPGVHACADPDKPAVVTARTGAVLTYRQLEERSVRLANRLRSAGLRPGDHLALLSANDTRCLEVYWAALRSGLYITAVNSHLTPEEAAYIVRDCGARALIVSAALPEQAAELVSRVPEVTVRMAYGGSTETTEGANTSRNAERDPAGDTEHPKHPPHS</sequence>
<evidence type="ECO:0000256" key="1">
    <source>
        <dbReference type="SAM" id="MobiDB-lite"/>
    </source>
</evidence>